<keyword evidence="4" id="KW-0472">Membrane</keyword>
<dbReference type="GO" id="GO:0033260">
    <property type="term" value="P:nuclear DNA replication"/>
    <property type="evidence" value="ECO:0007669"/>
    <property type="project" value="InterPro"/>
</dbReference>
<evidence type="ECO:0000256" key="2">
    <source>
        <dbReference type="ARBA" id="ARBA00022912"/>
    </source>
</evidence>
<keyword evidence="4" id="KW-0812">Transmembrane</keyword>
<dbReference type="PANTHER" id="PTHR47550">
    <property type="entry name" value="DUAL SPECIFICITY PROTEIN PHOSPHATASE PPS1"/>
    <property type="match status" value="1"/>
</dbReference>
<dbReference type="VEuPathDB" id="FungiDB:CCM_07442"/>
<accession>G3JPT9</accession>
<dbReference type="InParanoid" id="G3JPT9"/>
<reference evidence="7 8" key="1">
    <citation type="journal article" date="2011" name="Genome Biol.">
        <title>Genome sequence of the insect pathogenic fungus Cordyceps militaris, a valued traditional Chinese medicine.</title>
        <authorList>
            <person name="Zheng P."/>
            <person name="Xia Y."/>
            <person name="Xiao G."/>
            <person name="Xiong C."/>
            <person name="Hu X."/>
            <person name="Zhang S."/>
            <person name="Zheng H."/>
            <person name="Huang Y."/>
            <person name="Zhou Y."/>
            <person name="Wang S."/>
            <person name="Zhao G.P."/>
            <person name="Liu X."/>
            <person name="St Leger R.J."/>
            <person name="Wang C."/>
        </authorList>
    </citation>
    <scope>NUCLEOTIDE SEQUENCE [LARGE SCALE GENOMIC DNA]</scope>
    <source>
        <strain evidence="7 8">CM01</strain>
    </source>
</reference>
<dbReference type="InterPro" id="IPR000387">
    <property type="entry name" value="Tyr_Pase_dom"/>
</dbReference>
<dbReference type="SUPFAM" id="SSF52799">
    <property type="entry name" value="(Phosphotyrosine protein) phosphatases II"/>
    <property type="match status" value="2"/>
</dbReference>
<evidence type="ECO:0000259" key="6">
    <source>
        <dbReference type="PROSITE" id="PS50056"/>
    </source>
</evidence>
<dbReference type="HOGENOM" id="CLU_003560_1_0_1"/>
<dbReference type="Proteomes" id="UP000001610">
    <property type="component" value="Unassembled WGS sequence"/>
</dbReference>
<dbReference type="PROSITE" id="PS00383">
    <property type="entry name" value="TYR_PHOSPHATASE_1"/>
    <property type="match status" value="1"/>
</dbReference>
<keyword evidence="1" id="KW-0378">Hydrolase</keyword>
<dbReference type="InterPro" id="IPR053239">
    <property type="entry name" value="Dual_spec_PTase"/>
</dbReference>
<dbReference type="InterPro" id="IPR029021">
    <property type="entry name" value="Prot-tyrosine_phosphatase-like"/>
</dbReference>
<dbReference type="CDD" id="cd14516">
    <property type="entry name" value="DSP_fungal_PPS1"/>
    <property type="match status" value="1"/>
</dbReference>
<dbReference type="STRING" id="983644.G3JPT9"/>
<dbReference type="Pfam" id="PF00782">
    <property type="entry name" value="DSPc"/>
    <property type="match status" value="1"/>
</dbReference>
<dbReference type="InterPro" id="IPR016130">
    <property type="entry name" value="Tyr_Pase_AS"/>
</dbReference>
<dbReference type="OMA" id="NKPYSRQ"/>
<dbReference type="InterPro" id="IPR000340">
    <property type="entry name" value="Dual-sp_phosphatase_cat-dom"/>
</dbReference>
<dbReference type="GO" id="GO:0005634">
    <property type="term" value="C:nucleus"/>
    <property type="evidence" value="ECO:0007669"/>
    <property type="project" value="GOC"/>
</dbReference>
<gene>
    <name evidence="7" type="ORF">CCM_07442</name>
</gene>
<dbReference type="GO" id="GO:0008138">
    <property type="term" value="F:protein tyrosine/serine/threonine phosphatase activity"/>
    <property type="evidence" value="ECO:0007669"/>
    <property type="project" value="InterPro"/>
</dbReference>
<organism evidence="7 8">
    <name type="scientific">Cordyceps militaris (strain CM01)</name>
    <name type="common">Caterpillar fungus</name>
    <dbReference type="NCBI Taxonomy" id="983644"/>
    <lineage>
        <taxon>Eukaryota</taxon>
        <taxon>Fungi</taxon>
        <taxon>Dikarya</taxon>
        <taxon>Ascomycota</taxon>
        <taxon>Pezizomycotina</taxon>
        <taxon>Sordariomycetes</taxon>
        <taxon>Hypocreomycetidae</taxon>
        <taxon>Hypocreales</taxon>
        <taxon>Cordycipitaceae</taxon>
        <taxon>Cordyceps</taxon>
    </lineage>
</organism>
<sequence length="762" mass="84367">MQGGELRHTIKVVAVTIVTITATLFLLPPRPGFALKGQPGEDNALLTTGKQWPEDGTCRLYGIELEPEVPIPPPHRPSSTIDVETDTITPPPSLESSAPSTSPQHTALPNKHIPACPTGPAKYTDLDTPPPSPGGAQDFCQTSLLYPPDNYVKTVAGTLAIYEIVASQVADALEYAASQSLPSPSGVFPWLHGLHPLNHMQQTFFTGRRGSILKPPSGFRAITLVKADGDLTNSRLKGAVSPEEIMKNSPTAEFIDPDPADGFSVRNFQIQVAKMALVSDIIVYGDDVPQTRRMAWDIAAAQKRWQEQNGIHADGIQDHYCFVCTCPFSDFERYHGDLVAVDAAGCLTGQVLDLVHQERREMWDMTVASEISHNVYMGPTPEPGSSEEQRFDVLIECSDLGRMNPESLRRVARCSAEKVPEAFHEFPSSGSILPPTYSQTEADGILNTCKWLYHISHGTLPDPEIVGGKDGDVEICFDEERGVNSLRARKVLIHCADGYTESSMLGIAYLSYSSGLPVPDAWLNLHTTKQRNFFAYPTDVALLKAISPRLLRESPECKNKDTSELMALVKNEPNWFCSLDGSLPSRILEYLYLGNLGHANNPSLLRDMGIGQILSVGETASWREGDLEVWGQDNICIIQGVQDNGIDPLTNEFQRCLDFIDRGKRLGTSTLVHCRVGVSRSATICIAEVMRVLRLSFPRAYCFVRARRLNVIIQPHLRFAYELLQWEQALLQTDDNAGTFKRELEWAEITREIALMNRPYSR</sequence>
<name>G3JPT9_CORMM</name>
<dbReference type="OrthoDB" id="273181at2759"/>
<dbReference type="Gene3D" id="3.90.190.10">
    <property type="entry name" value="Protein tyrosine phosphatase superfamily"/>
    <property type="match status" value="1"/>
</dbReference>
<dbReference type="PANTHER" id="PTHR47550:SF1">
    <property type="entry name" value="DUAL SPECIFICITY PROTEIN PHOSPHATASE PPS1"/>
    <property type="match status" value="1"/>
</dbReference>
<evidence type="ECO:0000256" key="1">
    <source>
        <dbReference type="ARBA" id="ARBA00022801"/>
    </source>
</evidence>
<dbReference type="RefSeq" id="XP_006672646.1">
    <property type="nucleotide sequence ID" value="XM_006672583.1"/>
</dbReference>
<protein>
    <submittedName>
        <fullName evidence="7">Protein tyrosine phosphatase Pps1, putative</fullName>
    </submittedName>
</protein>
<dbReference type="InterPro" id="IPR020422">
    <property type="entry name" value="TYR_PHOSPHATASE_DUAL_dom"/>
</dbReference>
<feature type="domain" description="Tyrosine specific protein phosphatases" evidence="6">
    <location>
        <begin position="651"/>
        <end position="719"/>
    </location>
</feature>
<feature type="transmembrane region" description="Helical" evidence="4">
    <location>
        <begin position="12"/>
        <end position="29"/>
    </location>
</feature>
<dbReference type="FunFam" id="3.90.190.10:FF:000110">
    <property type="entry name" value="PPS1p Protein phosphatase"/>
    <property type="match status" value="1"/>
</dbReference>
<feature type="region of interest" description="Disordered" evidence="3">
    <location>
        <begin position="67"/>
        <end position="108"/>
    </location>
</feature>
<keyword evidence="2" id="KW-0904">Protein phosphatase</keyword>
<evidence type="ECO:0000313" key="7">
    <source>
        <dbReference type="EMBL" id="EGX89190.1"/>
    </source>
</evidence>
<dbReference type="AlphaFoldDB" id="G3JPT9"/>
<dbReference type="SMART" id="SM00195">
    <property type="entry name" value="DSPc"/>
    <property type="match status" value="1"/>
</dbReference>
<dbReference type="GeneID" id="18169453"/>
<keyword evidence="4" id="KW-1133">Transmembrane helix</keyword>
<evidence type="ECO:0000259" key="5">
    <source>
        <dbReference type="PROSITE" id="PS50054"/>
    </source>
</evidence>
<dbReference type="eggNOG" id="KOG1716">
    <property type="taxonomic scope" value="Eukaryota"/>
</dbReference>
<proteinExistence type="predicted"/>
<dbReference type="PROSITE" id="PS50054">
    <property type="entry name" value="TYR_PHOSPHATASE_DUAL"/>
    <property type="match status" value="1"/>
</dbReference>
<evidence type="ECO:0000256" key="3">
    <source>
        <dbReference type="SAM" id="MobiDB-lite"/>
    </source>
</evidence>
<dbReference type="InterPro" id="IPR047949">
    <property type="entry name" value="PPS1_DSP"/>
</dbReference>
<evidence type="ECO:0000256" key="4">
    <source>
        <dbReference type="SAM" id="Phobius"/>
    </source>
</evidence>
<feature type="compositionally biased region" description="Polar residues" evidence="3">
    <location>
        <begin position="78"/>
        <end position="107"/>
    </location>
</feature>
<dbReference type="KEGG" id="cmt:CCM_07442"/>
<dbReference type="EMBL" id="JH126404">
    <property type="protein sequence ID" value="EGX89190.1"/>
    <property type="molecule type" value="Genomic_DNA"/>
</dbReference>
<evidence type="ECO:0000313" key="8">
    <source>
        <dbReference type="Proteomes" id="UP000001610"/>
    </source>
</evidence>
<keyword evidence="8" id="KW-1185">Reference proteome</keyword>
<dbReference type="PROSITE" id="PS50056">
    <property type="entry name" value="TYR_PHOSPHATASE_2"/>
    <property type="match status" value="1"/>
</dbReference>
<feature type="domain" description="Tyrosine-protein phosphatase" evidence="5">
    <location>
        <begin position="583"/>
        <end position="732"/>
    </location>
</feature>